<organism evidence="6 7">
    <name type="scientific">Flavobacterium sediminis</name>
    <dbReference type="NCBI Taxonomy" id="2201181"/>
    <lineage>
        <taxon>Bacteria</taxon>
        <taxon>Pseudomonadati</taxon>
        <taxon>Bacteroidota</taxon>
        <taxon>Flavobacteriia</taxon>
        <taxon>Flavobacteriales</taxon>
        <taxon>Flavobacteriaceae</taxon>
        <taxon>Flavobacterium</taxon>
    </lineage>
</organism>
<evidence type="ECO:0000256" key="4">
    <source>
        <dbReference type="ARBA" id="ARBA00023163"/>
    </source>
</evidence>
<dbReference type="PROSITE" id="PS50931">
    <property type="entry name" value="HTH_LYSR"/>
    <property type="match status" value="1"/>
</dbReference>
<gene>
    <name evidence="6" type="ORF">DI487_02745</name>
</gene>
<protein>
    <recommendedName>
        <fullName evidence="5">HTH lysR-type domain-containing protein</fullName>
    </recommendedName>
</protein>
<evidence type="ECO:0000256" key="1">
    <source>
        <dbReference type="ARBA" id="ARBA00009437"/>
    </source>
</evidence>
<dbReference type="PANTHER" id="PTHR30126">
    <property type="entry name" value="HTH-TYPE TRANSCRIPTIONAL REGULATOR"/>
    <property type="match status" value="1"/>
</dbReference>
<dbReference type="SUPFAM" id="SSF46785">
    <property type="entry name" value="Winged helix' DNA-binding domain"/>
    <property type="match status" value="1"/>
</dbReference>
<evidence type="ECO:0000313" key="6">
    <source>
        <dbReference type="EMBL" id="AWM12891.1"/>
    </source>
</evidence>
<keyword evidence="2" id="KW-0805">Transcription regulation</keyword>
<dbReference type="Pfam" id="PF00126">
    <property type="entry name" value="HTH_1"/>
    <property type="match status" value="1"/>
</dbReference>
<keyword evidence="4" id="KW-0804">Transcription</keyword>
<dbReference type="InterPro" id="IPR000847">
    <property type="entry name" value="LysR_HTH_N"/>
</dbReference>
<evidence type="ECO:0000256" key="2">
    <source>
        <dbReference type="ARBA" id="ARBA00023015"/>
    </source>
</evidence>
<dbReference type="InterPro" id="IPR036388">
    <property type="entry name" value="WH-like_DNA-bd_sf"/>
</dbReference>
<dbReference type="RefSeq" id="WP_109568299.1">
    <property type="nucleotide sequence ID" value="NZ_CP029463.1"/>
</dbReference>
<dbReference type="OrthoDB" id="646694at2"/>
<accession>A0A2U8QS12</accession>
<evidence type="ECO:0000313" key="7">
    <source>
        <dbReference type="Proteomes" id="UP000245429"/>
    </source>
</evidence>
<dbReference type="EMBL" id="CP029463">
    <property type="protein sequence ID" value="AWM12891.1"/>
    <property type="molecule type" value="Genomic_DNA"/>
</dbReference>
<feature type="domain" description="HTH lysR-type" evidence="5">
    <location>
        <begin position="2"/>
        <end position="59"/>
    </location>
</feature>
<evidence type="ECO:0000256" key="3">
    <source>
        <dbReference type="ARBA" id="ARBA00023125"/>
    </source>
</evidence>
<keyword evidence="7" id="KW-1185">Reference proteome</keyword>
<reference evidence="6 7" key="1">
    <citation type="submission" date="2018-05" db="EMBL/GenBank/DDBJ databases">
        <title>Flavobacterium sp. MEBiC07310.</title>
        <authorList>
            <person name="Baek K."/>
        </authorList>
    </citation>
    <scope>NUCLEOTIDE SEQUENCE [LARGE SCALE GENOMIC DNA]</scope>
    <source>
        <strain evidence="6 7">MEBiC07310</strain>
    </source>
</reference>
<evidence type="ECO:0000259" key="5">
    <source>
        <dbReference type="PROSITE" id="PS50931"/>
    </source>
</evidence>
<comment type="similarity">
    <text evidence="1">Belongs to the LysR transcriptional regulatory family.</text>
</comment>
<dbReference type="GO" id="GO:0000976">
    <property type="term" value="F:transcription cis-regulatory region binding"/>
    <property type="evidence" value="ECO:0007669"/>
    <property type="project" value="TreeGrafter"/>
</dbReference>
<dbReference type="KEGG" id="fse:DI487_02745"/>
<dbReference type="InterPro" id="IPR036390">
    <property type="entry name" value="WH_DNA-bd_sf"/>
</dbReference>
<dbReference type="Proteomes" id="UP000245429">
    <property type="component" value="Chromosome"/>
</dbReference>
<dbReference type="PANTHER" id="PTHR30126:SF40">
    <property type="entry name" value="HTH-TYPE TRANSCRIPTIONAL REGULATOR GLTR"/>
    <property type="match status" value="1"/>
</dbReference>
<dbReference type="SUPFAM" id="SSF53850">
    <property type="entry name" value="Periplasmic binding protein-like II"/>
    <property type="match status" value="1"/>
</dbReference>
<dbReference type="Gene3D" id="1.10.10.10">
    <property type="entry name" value="Winged helix-like DNA-binding domain superfamily/Winged helix DNA-binding domain"/>
    <property type="match status" value="1"/>
</dbReference>
<sequence length="296" mass="34528">MVNFEWYRTFKTIYECNSISEASKKLFLTQPGVSKHLSALEAQIGKKLFIRTARKILPTEYGKFLYTQISASVATLQKAETHFSKTGNKHCPSIVVGCQYDYFKTNLLAYLPELDMYLTFHFGTADELAQWLENGKTHLSIGTEKYNTFPHTFTPLNNEKLILVASNNLNIPKEFLLKKIDYKKIEKWLTEQNWFAFDNELPFLNRFWEYHFKNRPQIMARIVFPSFSDIIKTMKKIDGLCVMPLYACKQALDNEEIKLAIPNIELLEDKLFCANKSNSENLYEIRLLKEKLGFPL</sequence>
<name>A0A2U8QS12_9FLAO</name>
<dbReference type="GO" id="GO:0003700">
    <property type="term" value="F:DNA-binding transcription factor activity"/>
    <property type="evidence" value="ECO:0007669"/>
    <property type="project" value="InterPro"/>
</dbReference>
<keyword evidence="3" id="KW-0238">DNA-binding</keyword>
<proteinExistence type="inferred from homology"/>
<dbReference type="AlphaFoldDB" id="A0A2U8QS12"/>
<dbReference type="PRINTS" id="PR00039">
    <property type="entry name" value="HTHLYSR"/>
</dbReference>